<keyword evidence="4 6" id="KW-0342">GTP-binding</keyword>
<dbReference type="InterPro" id="IPR011025">
    <property type="entry name" value="GproteinA_insert"/>
</dbReference>
<dbReference type="PROSITE" id="PS51882">
    <property type="entry name" value="G_ALPHA"/>
    <property type="match status" value="1"/>
</dbReference>
<sequence>MGACGSTEAAGADQPSMEEVSRSKAIDRLLREEEQRQAREVKMLLLGPGSSGKSTILKQMKVIHLSGFTASELEAYRQQIFVNVRDGMRAVFQVMEEEGLDFADSGLAANRELVATARDLRDGEPFPWPVIAAVQAMAADPACRAVVARGSEVSVPESLPYFLSQLCRLADPRYQPTDQDVLRCRQKTTGVSETTFKNRHMEYRIFDVGGQRSERKKWIHCFENVTAILFLASLAGYDQVLIEDRDSNQMQEALMLFDSICNSQWFVRTSMILFLNKQDVFKERTSVSPISAFFPDYTGPDLDYHAGQEYFKARFTRLNRSSSKEVYTHFTTAIDTSLVKVVMTSVYDIILNNNLNDFIL</sequence>
<feature type="binding site" evidence="7">
    <location>
        <position position="188"/>
    </location>
    <ligand>
        <name>Mg(2+)</name>
        <dbReference type="ChEBI" id="CHEBI:18420"/>
    </ligand>
</feature>
<keyword evidence="2 7" id="KW-0479">Metal-binding</keyword>
<evidence type="ECO:0000256" key="2">
    <source>
        <dbReference type="ARBA" id="ARBA00022723"/>
    </source>
</evidence>
<feature type="binding site" evidence="6">
    <location>
        <begin position="207"/>
        <end position="211"/>
    </location>
    <ligand>
        <name>GTP</name>
        <dbReference type="ChEBI" id="CHEBI:37565"/>
    </ligand>
</feature>
<dbReference type="HOGENOM" id="CLU_014184_6_0_1"/>
<feature type="binding site" evidence="6">
    <location>
        <begin position="276"/>
        <end position="279"/>
    </location>
    <ligand>
        <name>GTP</name>
        <dbReference type="ChEBI" id="CHEBI:37565"/>
    </ligand>
</feature>
<accession>M7WTL4</accession>
<keyword evidence="10" id="KW-1185">Reference proteome</keyword>
<comment type="similarity">
    <text evidence="1">Belongs to the G-alpha family. G(q) subfamily.</text>
</comment>
<dbReference type="SUPFAM" id="SSF47895">
    <property type="entry name" value="Transducin (alpha subunit), insertion domain"/>
    <property type="match status" value="1"/>
</dbReference>
<dbReference type="SMART" id="SM00275">
    <property type="entry name" value="G_alpha"/>
    <property type="match status" value="1"/>
</dbReference>
<evidence type="ECO:0000256" key="8">
    <source>
        <dbReference type="SAM" id="MobiDB-lite"/>
    </source>
</evidence>
<proteinExistence type="inferred from homology"/>
<evidence type="ECO:0000256" key="4">
    <source>
        <dbReference type="ARBA" id="ARBA00023134"/>
    </source>
</evidence>
<dbReference type="GO" id="GO:0007186">
    <property type="term" value="P:G protein-coupled receptor signaling pathway"/>
    <property type="evidence" value="ECO:0007669"/>
    <property type="project" value="InterPro"/>
</dbReference>
<dbReference type="RefSeq" id="XP_016272334.1">
    <property type="nucleotide sequence ID" value="XM_016415764.1"/>
</dbReference>
<dbReference type="PANTHER" id="PTHR10218:SF242">
    <property type="entry name" value="GUANINE NUCLEOTIDE-BINDING PROTEIN ALPHA-1 SUBUNIT"/>
    <property type="match status" value="1"/>
</dbReference>
<dbReference type="GO" id="GO:0046872">
    <property type="term" value="F:metal ion binding"/>
    <property type="evidence" value="ECO:0007669"/>
    <property type="project" value="UniProtKB-KW"/>
</dbReference>
<dbReference type="AlphaFoldDB" id="M7WTL4"/>
<evidence type="ECO:0000256" key="1">
    <source>
        <dbReference type="ARBA" id="ARBA00007976"/>
    </source>
</evidence>
<dbReference type="Gene3D" id="3.40.50.300">
    <property type="entry name" value="P-loop containing nucleotide triphosphate hydrolases"/>
    <property type="match status" value="1"/>
</dbReference>
<dbReference type="GO" id="GO:0001664">
    <property type="term" value="F:G protein-coupled receptor binding"/>
    <property type="evidence" value="ECO:0007669"/>
    <property type="project" value="InterPro"/>
</dbReference>
<dbReference type="Gene3D" id="1.10.400.10">
    <property type="entry name" value="GI Alpha 1, domain 2-like"/>
    <property type="match status" value="1"/>
</dbReference>
<dbReference type="GO" id="GO:0031683">
    <property type="term" value="F:G-protein beta/gamma-subunit complex binding"/>
    <property type="evidence" value="ECO:0007669"/>
    <property type="project" value="InterPro"/>
</dbReference>
<reference evidence="9 10" key="1">
    <citation type="journal article" date="2012" name="Nat. Commun.">
        <title>A multi-omic map of the lipid-producing yeast Rhodosporidium toruloides.</title>
        <authorList>
            <person name="Zhu Z."/>
            <person name="Zhang S."/>
            <person name="Liu H."/>
            <person name="Shen H."/>
            <person name="Lin X."/>
            <person name="Yang F."/>
            <person name="Zhou Y.J."/>
            <person name="Jin G."/>
            <person name="Ye M."/>
            <person name="Zou H."/>
            <person name="Zou H."/>
            <person name="Zhao Z.K."/>
        </authorList>
    </citation>
    <scope>NUCLEOTIDE SEQUENCE [LARGE SCALE GENOMIC DNA]</scope>
    <source>
        <strain evidence="9 10">NP11</strain>
    </source>
</reference>
<name>M7WTL4_RHOT1</name>
<dbReference type="PRINTS" id="PR00318">
    <property type="entry name" value="GPROTEINA"/>
</dbReference>
<evidence type="ECO:0000256" key="3">
    <source>
        <dbReference type="ARBA" id="ARBA00022741"/>
    </source>
</evidence>
<dbReference type="FunFam" id="3.40.50.300:FF:000051">
    <property type="entry name" value="Guanine nucleotide-binding protein subunit alpha"/>
    <property type="match status" value="1"/>
</dbReference>
<evidence type="ECO:0000313" key="10">
    <source>
        <dbReference type="Proteomes" id="UP000016926"/>
    </source>
</evidence>
<dbReference type="CDD" id="cd00066">
    <property type="entry name" value="G-alpha"/>
    <property type="match status" value="1"/>
</dbReference>
<dbReference type="eggNOG" id="KOG0082">
    <property type="taxonomic scope" value="Eukaryota"/>
</dbReference>
<dbReference type="Proteomes" id="UP000016926">
    <property type="component" value="Unassembled WGS sequence"/>
</dbReference>
<dbReference type="EMBL" id="KB722657">
    <property type="protein sequence ID" value="EMS21215.1"/>
    <property type="molecule type" value="Genomic_DNA"/>
</dbReference>
<dbReference type="OrthoDB" id="5817230at2759"/>
<dbReference type="GeneID" id="27366099"/>
<organism evidence="9 10">
    <name type="scientific">Rhodotorula toruloides (strain NP11)</name>
    <name type="common">Yeast</name>
    <name type="synonym">Rhodosporidium toruloides</name>
    <dbReference type="NCBI Taxonomy" id="1130832"/>
    <lineage>
        <taxon>Eukaryota</taxon>
        <taxon>Fungi</taxon>
        <taxon>Dikarya</taxon>
        <taxon>Basidiomycota</taxon>
        <taxon>Pucciniomycotina</taxon>
        <taxon>Microbotryomycetes</taxon>
        <taxon>Sporidiobolales</taxon>
        <taxon>Sporidiobolaceae</taxon>
        <taxon>Rhodotorula</taxon>
    </lineage>
</organism>
<protein>
    <submittedName>
        <fullName evidence="9">G protein alpha subunit</fullName>
    </submittedName>
</protein>
<dbReference type="PANTHER" id="PTHR10218">
    <property type="entry name" value="GTP-BINDING PROTEIN ALPHA SUBUNIT"/>
    <property type="match status" value="1"/>
</dbReference>
<dbReference type="SUPFAM" id="SSF52540">
    <property type="entry name" value="P-loop containing nucleoside triphosphate hydrolases"/>
    <property type="match status" value="1"/>
</dbReference>
<dbReference type="PRINTS" id="PR01241">
    <property type="entry name" value="GPROTEINAFNG"/>
</dbReference>
<dbReference type="GO" id="GO:0005737">
    <property type="term" value="C:cytoplasm"/>
    <property type="evidence" value="ECO:0007669"/>
    <property type="project" value="TreeGrafter"/>
</dbReference>
<evidence type="ECO:0000256" key="5">
    <source>
        <dbReference type="ARBA" id="ARBA00023224"/>
    </source>
</evidence>
<feature type="binding site" evidence="6">
    <location>
        <begin position="182"/>
        <end position="188"/>
    </location>
    <ligand>
        <name>GTP</name>
        <dbReference type="ChEBI" id="CHEBI:37565"/>
    </ligand>
</feature>
<feature type="region of interest" description="Disordered" evidence="8">
    <location>
        <begin position="1"/>
        <end position="23"/>
    </location>
</feature>
<dbReference type="GO" id="GO:0005834">
    <property type="term" value="C:heterotrimeric G-protein complex"/>
    <property type="evidence" value="ECO:0007669"/>
    <property type="project" value="InterPro"/>
</dbReference>
<evidence type="ECO:0000256" key="7">
    <source>
        <dbReference type="PIRSR" id="PIRSR601019-2"/>
    </source>
</evidence>
<feature type="binding site" evidence="7">
    <location>
        <position position="54"/>
    </location>
    <ligand>
        <name>Mg(2+)</name>
        <dbReference type="ChEBI" id="CHEBI:18420"/>
    </ligand>
</feature>
<evidence type="ECO:0000256" key="6">
    <source>
        <dbReference type="PIRSR" id="PIRSR601019-1"/>
    </source>
</evidence>
<gene>
    <name evidence="9" type="ORF">RHTO_02086</name>
</gene>
<dbReference type="GO" id="GO:0003924">
    <property type="term" value="F:GTPase activity"/>
    <property type="evidence" value="ECO:0007669"/>
    <property type="project" value="InterPro"/>
</dbReference>
<keyword evidence="7" id="KW-0460">Magnesium</keyword>
<dbReference type="GO" id="GO:0000750">
    <property type="term" value="P:pheromone-dependent signal transduction involved in conjugation with cellular fusion"/>
    <property type="evidence" value="ECO:0007669"/>
    <property type="project" value="TreeGrafter"/>
</dbReference>
<keyword evidence="3 6" id="KW-0547">Nucleotide-binding</keyword>
<dbReference type="InterPro" id="IPR001019">
    <property type="entry name" value="Gprotein_alpha_su"/>
</dbReference>
<keyword evidence="5" id="KW-0807">Transducer</keyword>
<dbReference type="Pfam" id="PF00503">
    <property type="entry name" value="G-alpha"/>
    <property type="match status" value="1"/>
</dbReference>
<dbReference type="GO" id="GO:0005525">
    <property type="term" value="F:GTP binding"/>
    <property type="evidence" value="ECO:0007669"/>
    <property type="project" value="UniProtKB-KW"/>
</dbReference>
<dbReference type="InterPro" id="IPR027417">
    <property type="entry name" value="P-loop_NTPase"/>
</dbReference>
<dbReference type="InterPro" id="IPR002975">
    <property type="entry name" value="Fungi_Gprotein_alpha"/>
</dbReference>
<feature type="binding site" evidence="6">
    <location>
        <position position="333"/>
    </location>
    <ligand>
        <name>GTP</name>
        <dbReference type="ChEBI" id="CHEBI:37565"/>
    </ligand>
</feature>
<evidence type="ECO:0000313" key="9">
    <source>
        <dbReference type="EMBL" id="EMS21215.1"/>
    </source>
</evidence>